<dbReference type="AlphaFoldDB" id="A0A8D8AWA4"/>
<evidence type="ECO:0000256" key="1">
    <source>
        <dbReference type="SAM" id="MobiDB-lite"/>
    </source>
</evidence>
<feature type="compositionally biased region" description="Basic and acidic residues" evidence="1">
    <location>
        <begin position="82"/>
        <end position="100"/>
    </location>
</feature>
<name>A0A8D8AWA4_CULPI</name>
<feature type="compositionally biased region" description="Basic and acidic residues" evidence="1">
    <location>
        <begin position="63"/>
        <end position="72"/>
    </location>
</feature>
<evidence type="ECO:0000313" key="2">
    <source>
        <dbReference type="EMBL" id="CAG6463385.1"/>
    </source>
</evidence>
<feature type="region of interest" description="Disordered" evidence="1">
    <location>
        <begin position="63"/>
        <end position="109"/>
    </location>
</feature>
<accession>A0A8D8AWA4</accession>
<dbReference type="EMBL" id="HBUE01047893">
    <property type="protein sequence ID" value="CAG6463385.1"/>
    <property type="molecule type" value="Transcribed_RNA"/>
</dbReference>
<sequence length="109" mass="12013">MELGFVGHVERDWDGRLYGRDQLLVVQPSGQRNDLGGDRRLTGQDHLDLGLAEEGKWAEDHRDQVFGGHDRGGGVPPAGQGSDHHDRQESHRVLVARSERNALQADGSV</sequence>
<protein>
    <submittedName>
        <fullName evidence="2">(northern house mosquito) hypothetical protein</fullName>
    </submittedName>
</protein>
<proteinExistence type="predicted"/>
<organism evidence="2">
    <name type="scientific">Culex pipiens</name>
    <name type="common">House mosquito</name>
    <dbReference type="NCBI Taxonomy" id="7175"/>
    <lineage>
        <taxon>Eukaryota</taxon>
        <taxon>Metazoa</taxon>
        <taxon>Ecdysozoa</taxon>
        <taxon>Arthropoda</taxon>
        <taxon>Hexapoda</taxon>
        <taxon>Insecta</taxon>
        <taxon>Pterygota</taxon>
        <taxon>Neoptera</taxon>
        <taxon>Endopterygota</taxon>
        <taxon>Diptera</taxon>
        <taxon>Nematocera</taxon>
        <taxon>Culicoidea</taxon>
        <taxon>Culicidae</taxon>
        <taxon>Culicinae</taxon>
        <taxon>Culicini</taxon>
        <taxon>Culex</taxon>
        <taxon>Culex</taxon>
    </lineage>
</organism>
<reference evidence="2" key="1">
    <citation type="submission" date="2021-05" db="EMBL/GenBank/DDBJ databases">
        <authorList>
            <person name="Alioto T."/>
            <person name="Alioto T."/>
            <person name="Gomez Garrido J."/>
        </authorList>
    </citation>
    <scope>NUCLEOTIDE SEQUENCE</scope>
</reference>